<proteinExistence type="predicted"/>
<evidence type="ECO:0000313" key="2">
    <source>
        <dbReference type="EMBL" id="KAF2532966.1"/>
    </source>
</evidence>
<dbReference type="AlphaFoldDB" id="A0A8S9GXV2"/>
<dbReference type="EMBL" id="QGKW02001988">
    <property type="protein sequence ID" value="KAF2551235.1"/>
    <property type="molecule type" value="Genomic_DNA"/>
</dbReference>
<evidence type="ECO:0000313" key="4">
    <source>
        <dbReference type="Proteomes" id="UP000712281"/>
    </source>
</evidence>
<protein>
    <recommendedName>
        <fullName evidence="1">F-box associated beta-propeller type 3 domain-containing protein</fullName>
    </recommendedName>
</protein>
<dbReference type="PANTHER" id="PTHR31111">
    <property type="entry name" value="BNAA05G37150D PROTEIN-RELATED"/>
    <property type="match status" value="1"/>
</dbReference>
<evidence type="ECO:0000259" key="1">
    <source>
        <dbReference type="Pfam" id="PF08268"/>
    </source>
</evidence>
<name>A0A8S9GXV2_BRACR</name>
<dbReference type="InterPro" id="IPR013187">
    <property type="entry name" value="F-box-assoc_dom_typ3"/>
</dbReference>
<dbReference type="Proteomes" id="UP000712281">
    <property type="component" value="Unassembled WGS sequence"/>
</dbReference>
<evidence type="ECO:0000313" key="3">
    <source>
        <dbReference type="EMBL" id="KAF2551235.1"/>
    </source>
</evidence>
<organism evidence="3 4">
    <name type="scientific">Brassica cretica</name>
    <name type="common">Mustard</name>
    <dbReference type="NCBI Taxonomy" id="69181"/>
    <lineage>
        <taxon>Eukaryota</taxon>
        <taxon>Viridiplantae</taxon>
        <taxon>Streptophyta</taxon>
        <taxon>Embryophyta</taxon>
        <taxon>Tracheophyta</taxon>
        <taxon>Spermatophyta</taxon>
        <taxon>Magnoliopsida</taxon>
        <taxon>eudicotyledons</taxon>
        <taxon>Gunneridae</taxon>
        <taxon>Pentapetalae</taxon>
        <taxon>rosids</taxon>
        <taxon>malvids</taxon>
        <taxon>Brassicales</taxon>
        <taxon>Brassicaceae</taxon>
        <taxon>Brassiceae</taxon>
        <taxon>Brassica</taxon>
    </lineage>
</organism>
<dbReference type="PANTHER" id="PTHR31111:SF17">
    <property type="entry name" value="F-BOX DOMAIN-CONTAINING PROTEIN"/>
    <property type="match status" value="1"/>
</dbReference>
<gene>
    <name evidence="3" type="ORF">F2Q68_00036018</name>
    <name evidence="2" type="ORF">F2Q70_00031573</name>
</gene>
<dbReference type="Pfam" id="PF08268">
    <property type="entry name" value="FBA_3"/>
    <property type="match status" value="1"/>
</dbReference>
<dbReference type="EMBL" id="QGKY02002305">
    <property type="protein sequence ID" value="KAF2532966.1"/>
    <property type="molecule type" value="Genomic_DNA"/>
</dbReference>
<dbReference type="NCBIfam" id="TIGR01640">
    <property type="entry name" value="F_box_assoc_1"/>
    <property type="match status" value="1"/>
</dbReference>
<reference evidence="3" key="1">
    <citation type="submission" date="2019-12" db="EMBL/GenBank/DDBJ databases">
        <title>Genome sequencing and annotation of Brassica cretica.</title>
        <authorList>
            <person name="Studholme D.J."/>
            <person name="Sarris P.F."/>
        </authorList>
    </citation>
    <scope>NUCLEOTIDE SEQUENCE</scope>
    <source>
        <strain evidence="3">PFS-001/15</strain>
        <strain evidence="2">PFS-102/07</strain>
        <tissue evidence="3">Leaf</tissue>
    </source>
</reference>
<accession>A0A8S9GXV2</accession>
<feature type="domain" description="F-box associated beta-propeller type 3" evidence="1">
    <location>
        <begin position="3"/>
        <end position="220"/>
    </location>
</feature>
<sequence>MYPIGHDTVHDQYKVVCIVSAHKELEHWVFILREGVSSQGRKISSPCPPHYPEEQRLTINGRMYYLALVSLKYHVLVSFDFSSEETRLLPKPEDVFWHGFYINLIEYAGKISFFGHSDLVKDGVMKLWVMEDEEKNIWSRKKLVLHPSQMDMVKVNNADNNYCLNVYGTTRNGDVILAPQKEIYPRPVEVLPSRYNTLLRFTYNIQKNHLRKIEIKDGSNCFLKYQRCEVIGLDDTRDFMHL</sequence>
<dbReference type="InterPro" id="IPR017451">
    <property type="entry name" value="F-box-assoc_interact_dom"/>
</dbReference>
<comment type="caution">
    <text evidence="3">The sequence shown here is derived from an EMBL/GenBank/DDBJ whole genome shotgun (WGS) entry which is preliminary data.</text>
</comment>